<dbReference type="AlphaFoldDB" id="A0A0A2C6P6"/>
<keyword evidence="2 4" id="KW-0819">tRNA processing</keyword>
<evidence type="ECO:0000256" key="2">
    <source>
        <dbReference type="ARBA" id="ARBA00022694"/>
    </source>
</evidence>
<dbReference type="InterPro" id="IPR020097">
    <property type="entry name" value="PsdUridine_synth_TruA_a/b_dom"/>
</dbReference>
<evidence type="ECO:0000313" key="9">
    <source>
        <dbReference type="EMBL" id="KGG22026.1"/>
    </source>
</evidence>
<dbReference type="InterPro" id="IPR020095">
    <property type="entry name" value="PsdUridine_synth_TruA_C"/>
</dbReference>
<reference evidence="10" key="1">
    <citation type="journal article" date="2014" name="Sci. Data">
        <title>Genomes of diverse isolates of the marine cyanobacterium Prochlorococcus.</title>
        <authorList>
            <person name="Biller S."/>
            <person name="Berube P."/>
            <person name="Thompson J."/>
            <person name="Kelly L."/>
            <person name="Roggensack S."/>
            <person name="Awad L."/>
            <person name="Roache-Johnson K."/>
            <person name="Ding H."/>
            <person name="Giovannoni S.J."/>
            <person name="Moore L.R."/>
            <person name="Chisholm S.W."/>
        </authorList>
    </citation>
    <scope>NUCLEOTIDE SEQUENCE [LARGE SCALE GENOMIC DNA]</scope>
    <source>
        <strain evidence="10">PAC1</strain>
    </source>
</reference>
<accession>A0A0A2C6P6</accession>
<evidence type="ECO:0000313" key="10">
    <source>
        <dbReference type="Proteomes" id="UP000030392"/>
    </source>
</evidence>
<proteinExistence type="inferred from homology"/>
<gene>
    <name evidence="4" type="primary">truA</name>
    <name evidence="9" type="ORF">EV03_0345</name>
</gene>
<comment type="subunit">
    <text evidence="4">Homodimer.</text>
</comment>
<feature type="domain" description="Pseudouridine synthase I TruA alpha/beta" evidence="8">
    <location>
        <begin position="146"/>
        <end position="248"/>
    </location>
</feature>
<dbReference type="PANTHER" id="PTHR11142:SF0">
    <property type="entry name" value="TRNA PSEUDOURIDINE SYNTHASE-LIKE 1"/>
    <property type="match status" value="1"/>
</dbReference>
<keyword evidence="3 4" id="KW-0413">Isomerase</keyword>
<comment type="function">
    <text evidence="4">Formation of pseudouridine at positions 38, 39 and 40 in the anticodon stem and loop of transfer RNAs.</text>
</comment>
<dbReference type="Gene3D" id="3.30.70.660">
    <property type="entry name" value="Pseudouridine synthase I, catalytic domain, C-terminal subdomain"/>
    <property type="match status" value="1"/>
</dbReference>
<evidence type="ECO:0000256" key="7">
    <source>
        <dbReference type="RuleBase" id="RU003792"/>
    </source>
</evidence>
<dbReference type="PIRSF" id="PIRSF001430">
    <property type="entry name" value="tRNA_psdUrid_synth"/>
    <property type="match status" value="1"/>
</dbReference>
<evidence type="ECO:0000256" key="4">
    <source>
        <dbReference type="HAMAP-Rule" id="MF_00171"/>
    </source>
</evidence>
<dbReference type="FunFam" id="3.30.70.580:FF:000001">
    <property type="entry name" value="tRNA pseudouridine synthase A"/>
    <property type="match status" value="1"/>
</dbReference>
<dbReference type="CDD" id="cd02570">
    <property type="entry name" value="PseudoU_synth_EcTruA"/>
    <property type="match status" value="1"/>
</dbReference>
<protein>
    <recommendedName>
        <fullName evidence="4">tRNA pseudouridine synthase A</fullName>
        <ecNumber evidence="4">5.4.99.12</ecNumber>
    </recommendedName>
    <alternativeName>
        <fullName evidence="4">tRNA pseudouridine(38-40) synthase</fullName>
    </alternativeName>
    <alternativeName>
        <fullName evidence="4">tRNA pseudouridylate synthase I</fullName>
    </alternativeName>
    <alternativeName>
        <fullName evidence="4">tRNA-uridine isomerase I</fullName>
    </alternativeName>
</protein>
<organism evidence="9 10">
    <name type="scientific">Prochlorococcus marinus str. PAC1</name>
    <dbReference type="NCBI Taxonomy" id="59924"/>
    <lineage>
        <taxon>Bacteria</taxon>
        <taxon>Bacillati</taxon>
        <taxon>Cyanobacteriota</taxon>
        <taxon>Cyanophyceae</taxon>
        <taxon>Synechococcales</taxon>
        <taxon>Prochlorococcaceae</taxon>
        <taxon>Prochlorococcus</taxon>
    </lineage>
</organism>
<dbReference type="NCBIfam" id="TIGR00071">
    <property type="entry name" value="hisT_truA"/>
    <property type="match status" value="1"/>
</dbReference>
<comment type="caution">
    <text evidence="9">The sequence shown here is derived from an EMBL/GenBank/DDBJ whole genome shotgun (WGS) entry which is preliminary data.</text>
</comment>
<dbReference type="Gene3D" id="3.30.70.580">
    <property type="entry name" value="Pseudouridine synthase I, catalytic domain, N-terminal subdomain"/>
    <property type="match status" value="1"/>
</dbReference>
<dbReference type="Proteomes" id="UP000030392">
    <property type="component" value="Unassembled WGS sequence"/>
</dbReference>
<dbReference type="EMBL" id="JNAX01000004">
    <property type="protein sequence ID" value="KGG22026.1"/>
    <property type="molecule type" value="Genomic_DNA"/>
</dbReference>
<dbReference type="GO" id="GO:0031119">
    <property type="term" value="P:tRNA pseudouridine synthesis"/>
    <property type="evidence" value="ECO:0007669"/>
    <property type="project" value="UniProtKB-UniRule"/>
</dbReference>
<dbReference type="InterPro" id="IPR001406">
    <property type="entry name" value="PsdUridine_synth_TruA"/>
</dbReference>
<keyword evidence="9" id="KW-0456">Lyase</keyword>
<dbReference type="RefSeq" id="WP_036904569.1">
    <property type="nucleotide sequence ID" value="NZ_CP138967.1"/>
</dbReference>
<evidence type="ECO:0000256" key="1">
    <source>
        <dbReference type="ARBA" id="ARBA00009375"/>
    </source>
</evidence>
<evidence type="ECO:0000256" key="3">
    <source>
        <dbReference type="ARBA" id="ARBA00023235"/>
    </source>
</evidence>
<dbReference type="GO" id="GO:0003723">
    <property type="term" value="F:RNA binding"/>
    <property type="evidence" value="ECO:0007669"/>
    <property type="project" value="InterPro"/>
</dbReference>
<dbReference type="InterPro" id="IPR020103">
    <property type="entry name" value="PsdUridine_synth_cat_dom_sf"/>
</dbReference>
<dbReference type="Pfam" id="PF01416">
    <property type="entry name" value="PseudoU_synth_1"/>
    <property type="match status" value="2"/>
</dbReference>
<evidence type="ECO:0000256" key="5">
    <source>
        <dbReference type="PIRSR" id="PIRSR001430-1"/>
    </source>
</evidence>
<name>A0A0A2C6P6_PROMR</name>
<evidence type="ECO:0000256" key="6">
    <source>
        <dbReference type="PIRSR" id="PIRSR001430-2"/>
    </source>
</evidence>
<comment type="caution">
    <text evidence="4">Lacks conserved residue(s) required for the propagation of feature annotation.</text>
</comment>
<evidence type="ECO:0000259" key="8">
    <source>
        <dbReference type="Pfam" id="PF01416"/>
    </source>
</evidence>
<dbReference type="EC" id="5.4.99.12" evidence="4"/>
<dbReference type="SUPFAM" id="SSF55120">
    <property type="entry name" value="Pseudouridine synthase"/>
    <property type="match status" value="1"/>
</dbReference>
<dbReference type="HAMAP" id="MF_00171">
    <property type="entry name" value="TruA"/>
    <property type="match status" value="1"/>
</dbReference>
<feature type="domain" description="Pseudouridine synthase I TruA alpha/beta" evidence="8">
    <location>
        <begin position="9"/>
        <end position="105"/>
    </location>
</feature>
<feature type="active site" description="Nucleophile" evidence="4 5">
    <location>
        <position position="54"/>
    </location>
</feature>
<feature type="binding site" evidence="4 6">
    <location>
        <position position="112"/>
    </location>
    <ligand>
        <name>substrate</name>
    </ligand>
</feature>
<sequence length="276" mass="31157">MTNRIALVIQYDGSGFRGWQNQKDSITVQGTLEEKIAELDPIRPVKAIAAGRTDSGVHASGQVVHFDCSGPIPIHKWASALNGRLPASIKVLEAVSVPSVWHACYSAKYRRYRYSIFNGSYPNLFLQNISWHKYRFMLDINLMKHALNDLLGLHDFAAFQKAGSNRSNTLTTVQDVSISRDGDIVTVEIQASGFLYGMVRLLMGQLVAVGEKRLSLEKFRYRWRKGLRSEVKEAAPAHGLCLIRVGYEEKIFSKEKSFDTFPSFYLPKFEPSKYTS</sequence>
<dbReference type="InterPro" id="IPR020094">
    <property type="entry name" value="TruA/RsuA/RluB/E/F_N"/>
</dbReference>
<comment type="catalytic activity">
    <reaction evidence="4 7">
        <text>uridine(38/39/40) in tRNA = pseudouridine(38/39/40) in tRNA</text>
        <dbReference type="Rhea" id="RHEA:22376"/>
        <dbReference type="Rhea" id="RHEA-COMP:10085"/>
        <dbReference type="Rhea" id="RHEA-COMP:10087"/>
        <dbReference type="ChEBI" id="CHEBI:65314"/>
        <dbReference type="ChEBI" id="CHEBI:65315"/>
        <dbReference type="EC" id="5.4.99.12"/>
    </reaction>
</comment>
<comment type="similarity">
    <text evidence="1 4 7">Belongs to the tRNA pseudouridine synthase TruA family.</text>
</comment>
<dbReference type="PANTHER" id="PTHR11142">
    <property type="entry name" value="PSEUDOURIDYLATE SYNTHASE"/>
    <property type="match status" value="1"/>
</dbReference>
<dbReference type="GO" id="GO:0160147">
    <property type="term" value="F:tRNA pseudouridine(38-40) synthase activity"/>
    <property type="evidence" value="ECO:0007669"/>
    <property type="project" value="UniProtKB-EC"/>
</dbReference>
<dbReference type="GO" id="GO:0016829">
    <property type="term" value="F:lyase activity"/>
    <property type="evidence" value="ECO:0007669"/>
    <property type="project" value="UniProtKB-KW"/>
</dbReference>